<sequence length="225" mass="25667">MNNDWTDEELRAAVDVYVEMLQKHHSNKPFTKKHYYEELHRKYGRTEKSFEYRMQNISYVLSLMGRNWLPGLKPAKNIGAKNAAKIEKMLAEAEGVSFIPVANFETAVREELDKPLLHEPIGNVTPKIIQTKISAYQRDAKVKAWVLKVANGICEGCGNVAPFYGTDGIPYLEVHHIRQLADGGSDTITNAVALCPNCHREMHYGIDRDRLISKLYSKVPRLIRE</sequence>
<dbReference type="InterPro" id="IPR002711">
    <property type="entry name" value="HNH"/>
</dbReference>
<reference evidence="2" key="1">
    <citation type="submission" date="2022-06" db="EMBL/GenBank/DDBJ databases">
        <title>Akkermansia biwalacus sp. nov., an anaerobic mucin-degrading bacterium isolated from human intestine.</title>
        <authorList>
            <person name="Kobayashi Y."/>
            <person name="Inoue S."/>
            <person name="Kawahara T."/>
            <person name="Kohda N."/>
        </authorList>
    </citation>
    <scope>NUCLEOTIDE SEQUENCE</scope>
    <source>
        <strain evidence="2">WON2089</strain>
    </source>
</reference>
<keyword evidence="2" id="KW-0540">Nuclease</keyword>
<dbReference type="Pfam" id="PF01844">
    <property type="entry name" value="HNH"/>
    <property type="match status" value="1"/>
</dbReference>
<name>A0ABM7ZGU0_9BACT</name>
<dbReference type="Gene3D" id="1.10.30.50">
    <property type="match status" value="1"/>
</dbReference>
<organism evidence="2 3">
    <name type="scientific">Akkermansia biwaensis</name>
    <dbReference type="NCBI Taxonomy" id="2946555"/>
    <lineage>
        <taxon>Bacteria</taxon>
        <taxon>Pseudomonadati</taxon>
        <taxon>Verrucomicrobiota</taxon>
        <taxon>Verrucomicrobiia</taxon>
        <taxon>Verrucomicrobiales</taxon>
        <taxon>Akkermansiaceae</taxon>
        <taxon>Akkermansia</taxon>
    </lineage>
</organism>
<evidence type="ECO:0000259" key="1">
    <source>
        <dbReference type="SMART" id="SM00507"/>
    </source>
</evidence>
<dbReference type="EMBL" id="AP025943">
    <property type="protein sequence ID" value="BDL43936.1"/>
    <property type="molecule type" value="Genomic_DNA"/>
</dbReference>
<keyword evidence="2" id="KW-0378">Hydrolase</keyword>
<proteinExistence type="predicted"/>
<dbReference type="CDD" id="cd00085">
    <property type="entry name" value="HNHc"/>
    <property type="match status" value="1"/>
</dbReference>
<accession>A0ABM7ZGU0</accession>
<keyword evidence="3" id="KW-1185">Reference proteome</keyword>
<evidence type="ECO:0000313" key="3">
    <source>
        <dbReference type="Proteomes" id="UP001062263"/>
    </source>
</evidence>
<dbReference type="GO" id="GO:0004519">
    <property type="term" value="F:endonuclease activity"/>
    <property type="evidence" value="ECO:0007669"/>
    <property type="project" value="UniProtKB-KW"/>
</dbReference>
<evidence type="ECO:0000313" key="2">
    <source>
        <dbReference type="EMBL" id="BDL43936.1"/>
    </source>
</evidence>
<feature type="domain" description="HNH nuclease" evidence="1">
    <location>
        <begin position="141"/>
        <end position="200"/>
    </location>
</feature>
<gene>
    <name evidence="2" type="ORF">Abiwalacus_15100</name>
</gene>
<dbReference type="RefSeq" id="WP_215435234.1">
    <property type="nucleotide sequence ID" value="NZ_AP025943.1"/>
</dbReference>
<protein>
    <submittedName>
        <fullName evidence="2">HNH endonuclease</fullName>
    </submittedName>
</protein>
<dbReference type="InterPro" id="IPR003615">
    <property type="entry name" value="HNH_nuc"/>
</dbReference>
<dbReference type="SMART" id="SM00507">
    <property type="entry name" value="HNHc"/>
    <property type="match status" value="1"/>
</dbReference>
<keyword evidence="2" id="KW-0255">Endonuclease</keyword>
<dbReference type="Proteomes" id="UP001062263">
    <property type="component" value="Chromosome"/>
</dbReference>